<gene>
    <name evidence="1" type="ORF">SAMN05216296_2732</name>
</gene>
<evidence type="ECO:0000313" key="2">
    <source>
        <dbReference type="Proteomes" id="UP000243232"/>
    </source>
</evidence>
<dbReference type="EMBL" id="LT629785">
    <property type="protein sequence ID" value="SDU26421.1"/>
    <property type="molecule type" value="Genomic_DNA"/>
</dbReference>
<name>A0A1H2H3J0_9PSED</name>
<reference evidence="2" key="1">
    <citation type="submission" date="2016-10" db="EMBL/GenBank/DDBJ databases">
        <authorList>
            <person name="Varghese N."/>
            <person name="Submissions S."/>
        </authorList>
    </citation>
    <scope>NUCLEOTIDE SEQUENCE [LARGE SCALE GENOMIC DNA]</scope>
    <source>
        <strain evidence="2">DSM 17875</strain>
    </source>
</reference>
<protein>
    <submittedName>
        <fullName evidence="1">Uncharacterized protein</fullName>
    </submittedName>
</protein>
<accession>A0A1H2H3J0</accession>
<organism evidence="1 2">
    <name type="scientific">Pseudomonas pohangensis</name>
    <dbReference type="NCBI Taxonomy" id="364197"/>
    <lineage>
        <taxon>Bacteria</taxon>
        <taxon>Pseudomonadati</taxon>
        <taxon>Pseudomonadota</taxon>
        <taxon>Gammaproteobacteria</taxon>
        <taxon>Pseudomonadales</taxon>
        <taxon>Pseudomonadaceae</taxon>
        <taxon>Pseudomonas</taxon>
    </lineage>
</organism>
<evidence type="ECO:0000313" key="1">
    <source>
        <dbReference type="EMBL" id="SDU26421.1"/>
    </source>
</evidence>
<dbReference type="Proteomes" id="UP000243232">
    <property type="component" value="Chromosome I"/>
</dbReference>
<sequence length="249" mass="27279">MLSAYAASFSDMKLDEVKNFDGWTGGVGFALPVFEFSQLTLNAPLYTNGDAKATAEPGEESYGPVTAGNYPNLDIEGDGGVWDYTTLEFQSQIWNETDHAYVLGWYGGFGQVRKTLDARHDGRRYDIINHKGDVYLAGLLAEGQSSWGRWYANTGVRAYSKSDDLNPDHSDDFTVADLRLANRFAPWAENLYPVLEASYLGDFSGVNQTSLIPELLYAPSAMINLKTGLTLGAGGGNQFGGQAEIDFFF</sequence>
<keyword evidence="2" id="KW-1185">Reference proteome</keyword>
<dbReference type="AlphaFoldDB" id="A0A1H2H3J0"/>
<proteinExistence type="predicted"/>